<evidence type="ECO:0000256" key="1">
    <source>
        <dbReference type="SAM" id="Phobius"/>
    </source>
</evidence>
<dbReference type="RefSeq" id="WP_237580930.1">
    <property type="nucleotide sequence ID" value="NZ_CP040797.1"/>
</dbReference>
<feature type="transmembrane region" description="Helical" evidence="1">
    <location>
        <begin position="27"/>
        <end position="47"/>
    </location>
</feature>
<feature type="transmembrane region" description="Helical" evidence="1">
    <location>
        <begin position="53"/>
        <end position="73"/>
    </location>
</feature>
<keyword evidence="1" id="KW-0812">Transmembrane</keyword>
<accession>A0A399QMA5</accession>
<dbReference type="Proteomes" id="UP000265361">
    <property type="component" value="Unassembled WGS sequence"/>
</dbReference>
<proteinExistence type="predicted"/>
<organism evidence="2 3">
    <name type="scientific">Clavibacter nebraskensis</name>
    <dbReference type="NCBI Taxonomy" id="31963"/>
    <lineage>
        <taxon>Bacteria</taxon>
        <taxon>Bacillati</taxon>
        <taxon>Actinomycetota</taxon>
        <taxon>Actinomycetes</taxon>
        <taxon>Micrococcales</taxon>
        <taxon>Microbacteriaceae</taxon>
        <taxon>Clavibacter</taxon>
    </lineage>
</organism>
<dbReference type="AlphaFoldDB" id="A0A399QMA5"/>
<evidence type="ECO:0000313" key="2">
    <source>
        <dbReference type="EMBL" id="RIJ19434.1"/>
    </source>
</evidence>
<reference evidence="2 3" key="1">
    <citation type="submission" date="2018-08" db="EMBL/GenBank/DDBJ databases">
        <title>Genome Sequence of Clavibacter michiganensis Subspecies type strains, and the Atypical Peach-Colored Strains Isolated from Tomato.</title>
        <authorList>
            <person name="Osdaghi E."/>
            <person name="Portier P."/>
            <person name="Briand M."/>
            <person name="Jacques M.-A."/>
        </authorList>
    </citation>
    <scope>NUCLEOTIDE SEQUENCE [LARGE SCALE GENOMIC DNA]</scope>
    <source>
        <strain evidence="2 3">CFBP 7577</strain>
    </source>
</reference>
<gene>
    <name evidence="2" type="ORF">DZF97_00630</name>
</gene>
<comment type="caution">
    <text evidence="2">The sequence shown here is derived from an EMBL/GenBank/DDBJ whole genome shotgun (WGS) entry which is preliminary data.</text>
</comment>
<evidence type="ECO:0000313" key="3">
    <source>
        <dbReference type="Proteomes" id="UP000265361"/>
    </source>
</evidence>
<sequence>MAEDEPRRVLVTLRLWTFHRHPVEIRLTLRATVMAATALVVLVVAAVTTPGGWLPGVITGSATLAGLVLGHLLQPRTAPHDISREATAAVIGLAELSEALQDTRRSVGIVTEVSSNARIVGAIVGAQDDLQQAVERVGRAIAAWEAVSPGAVDALMEQRAASMSILRKLDSGKGADA</sequence>
<protein>
    <submittedName>
        <fullName evidence="2">Uncharacterized protein</fullName>
    </submittedName>
</protein>
<dbReference type="EMBL" id="QWED01000005">
    <property type="protein sequence ID" value="RIJ19434.1"/>
    <property type="molecule type" value="Genomic_DNA"/>
</dbReference>
<keyword evidence="1" id="KW-1133">Transmembrane helix</keyword>
<keyword evidence="1" id="KW-0472">Membrane</keyword>
<name>A0A399QMA5_9MICO</name>